<dbReference type="RefSeq" id="XP_025345095.1">
    <property type="nucleotide sequence ID" value="XM_025495169.1"/>
</dbReference>
<dbReference type="GO" id="GO:0000447">
    <property type="term" value="P:endonucleolytic cleavage in ITS1 to separate SSU-rRNA from 5.8S rRNA and LSU-rRNA from tricistronic rRNA transcript (SSU-rRNA, 5.8S rRNA, LSU-rRNA)"/>
    <property type="evidence" value="ECO:0007669"/>
    <property type="project" value="TreeGrafter"/>
</dbReference>
<dbReference type="InterPro" id="IPR016024">
    <property type="entry name" value="ARM-type_fold"/>
</dbReference>
<dbReference type="Proteomes" id="UP000245942">
    <property type="component" value="Unassembled WGS sequence"/>
</dbReference>
<sequence length="885" mass="95418">MPQKFRQRGKKKKAGDKQQQQYEADAAGPSYSRRDRDGDDGDTYTRKSRTSIRQREGFGNSNLIPLGGGGGDAGDVEDLSYPQEGEPVEGNAPPAHIPVDLGGNLEAEASAHDLDVAPFGFVPAELKAYLKDASTNLAHLDADLRRGRYEYEGEEDNGEEEGDGEEGQADLLRQAMLREVSGQELTVATDGECSVALETIIDGLKGRRVRILADRASGSCATLAKHRFGSHVLQAILRGLQRDLVRSTKGKARQASDDETGVLRSSEQLILDFSAELVPQSTTLLQDTFGTHVVRTMLQLLAGQDVVTGSRSKKSAAFRSKAQAAAEGEEGSSTTASKPALAEPLKIKVPASFATALESLRRACVPLDVTGRNEARALLVSPSASPTFALLLSLEAAARESAKPGSLADVVLEGLISAEAGKPESEGEGEATAESSDGVETLLRHPSGSHSLEAILSRLPSRYVDRFWSIYIRGKVSRLACHPVGNFVQASAVRRLGRPLVQEALEEIKVDEGGKMVKEAKTGVLLALMERAAVLSSDEETTLEALALNAVLATFGFGQNAKTDEAEAGLALKAILSLKSKDGWQKMMRRRAEKAAKQAASATAATVEGQADQEDGSRKKRKRADEEEEEEGKLRQEEATVQGSVLLQALVRLREPHNGIVYKGLSSFPSPLPYASNPIASHIYLTSLSSPTSSFVQRRRLLLSLLPHLPALADDKYASRLSDAVWDRADGFMREKIVREVLLERGEAVKARLKAEAEAQAEAGATTGAANGGSGGTGKRIPTETFLSGSFYGRFFLRRVGLAMYRKDIWKWKDWAKALPAVPLADRLGSGSDDAVQEVEDGEDDVDTTEGVGERNGAKKSKKEKKKRKERTKEEKELDNILAGV</sequence>
<dbReference type="GO" id="GO:0030688">
    <property type="term" value="C:preribosome, small subunit precursor"/>
    <property type="evidence" value="ECO:0007669"/>
    <property type="project" value="TreeGrafter"/>
</dbReference>
<accession>A0A316U4Q8</accession>
<dbReference type="PANTHER" id="PTHR13102:SF0">
    <property type="entry name" value="NUCLEOLAR PROTEIN 9"/>
    <property type="match status" value="1"/>
</dbReference>
<feature type="compositionally biased region" description="Basic residues" evidence="5">
    <location>
        <begin position="1"/>
        <end position="14"/>
    </location>
</feature>
<dbReference type="STRING" id="1684307.A0A316U4Q8"/>
<feature type="region of interest" description="Disordered" evidence="5">
    <location>
        <begin position="588"/>
        <end position="638"/>
    </location>
</feature>
<reference evidence="6 7" key="1">
    <citation type="journal article" date="2018" name="Mol. Biol. Evol.">
        <title>Broad Genomic Sampling Reveals a Smut Pathogenic Ancestry of the Fungal Clade Ustilaginomycotina.</title>
        <authorList>
            <person name="Kijpornyongpan T."/>
            <person name="Mondo S.J."/>
            <person name="Barry K."/>
            <person name="Sandor L."/>
            <person name="Lee J."/>
            <person name="Lipzen A."/>
            <person name="Pangilinan J."/>
            <person name="LaButti K."/>
            <person name="Hainaut M."/>
            <person name="Henrissat B."/>
            <person name="Grigoriev I.V."/>
            <person name="Spatafora J.W."/>
            <person name="Aime M.C."/>
        </authorList>
    </citation>
    <scope>NUCLEOTIDE SEQUENCE [LARGE SCALE GENOMIC DNA]</scope>
    <source>
        <strain evidence="6 7">MCA 4718</strain>
    </source>
</reference>
<dbReference type="SUPFAM" id="SSF48371">
    <property type="entry name" value="ARM repeat"/>
    <property type="match status" value="2"/>
</dbReference>
<dbReference type="Pfam" id="PF22493">
    <property type="entry name" value="PUF_NOP9"/>
    <property type="match status" value="1"/>
</dbReference>
<dbReference type="SMART" id="SM00025">
    <property type="entry name" value="Pumilio"/>
    <property type="match status" value="5"/>
</dbReference>
<keyword evidence="7" id="KW-1185">Reference proteome</keyword>
<feature type="region of interest" description="Disordered" evidence="5">
    <location>
        <begin position="1"/>
        <end position="100"/>
    </location>
</feature>
<feature type="compositionally biased region" description="Low complexity" evidence="5">
    <location>
        <begin position="597"/>
        <end position="610"/>
    </location>
</feature>
<name>A0A316U4Q8_9BASI</name>
<dbReference type="InterPro" id="IPR040000">
    <property type="entry name" value="NOP9"/>
</dbReference>
<dbReference type="GO" id="GO:0003723">
    <property type="term" value="F:RNA binding"/>
    <property type="evidence" value="ECO:0007669"/>
    <property type="project" value="InterPro"/>
</dbReference>
<evidence type="ECO:0000256" key="5">
    <source>
        <dbReference type="SAM" id="MobiDB-lite"/>
    </source>
</evidence>
<feature type="region of interest" description="Disordered" evidence="5">
    <location>
        <begin position="319"/>
        <end position="338"/>
    </location>
</feature>
<dbReference type="EMBL" id="KZ819339">
    <property type="protein sequence ID" value="PWN17935.1"/>
    <property type="molecule type" value="Genomic_DNA"/>
</dbReference>
<dbReference type="GO" id="GO:0000056">
    <property type="term" value="P:ribosomal small subunit export from nucleus"/>
    <property type="evidence" value="ECO:0007669"/>
    <property type="project" value="TreeGrafter"/>
</dbReference>
<evidence type="ECO:0000256" key="4">
    <source>
        <dbReference type="ARBA" id="ARBA00031929"/>
    </source>
</evidence>
<keyword evidence="2" id="KW-0677">Repeat</keyword>
<feature type="region of interest" description="Disordered" evidence="5">
    <location>
        <begin position="421"/>
        <end position="443"/>
    </location>
</feature>
<dbReference type="Gene3D" id="1.25.10.10">
    <property type="entry name" value="Leucine-rich Repeat Variant"/>
    <property type="match status" value="1"/>
</dbReference>
<evidence type="ECO:0000256" key="2">
    <source>
        <dbReference type="ARBA" id="ARBA00022737"/>
    </source>
</evidence>
<evidence type="ECO:0000313" key="6">
    <source>
        <dbReference type="EMBL" id="PWN17935.1"/>
    </source>
</evidence>
<feature type="compositionally biased region" description="Acidic residues" evidence="5">
    <location>
        <begin position="835"/>
        <end position="848"/>
    </location>
</feature>
<evidence type="ECO:0000313" key="7">
    <source>
        <dbReference type="Proteomes" id="UP000245942"/>
    </source>
</evidence>
<dbReference type="GO" id="GO:0000480">
    <property type="term" value="P:endonucleolytic cleavage in 5'-ETS of tricistronic rRNA transcript (SSU-rRNA, 5.8S rRNA, LSU-rRNA)"/>
    <property type="evidence" value="ECO:0007669"/>
    <property type="project" value="TreeGrafter"/>
</dbReference>
<dbReference type="InterPro" id="IPR001313">
    <property type="entry name" value="Pumilio_RNA-bd_rpt"/>
</dbReference>
<dbReference type="OrthoDB" id="392571at2759"/>
<dbReference type="AlphaFoldDB" id="A0A316U4Q8"/>
<gene>
    <name evidence="6" type="ORF">BCV69DRAFT_315058</name>
</gene>
<dbReference type="GO" id="GO:0030686">
    <property type="term" value="C:90S preribosome"/>
    <property type="evidence" value="ECO:0007669"/>
    <property type="project" value="TreeGrafter"/>
</dbReference>
<protein>
    <recommendedName>
        <fullName evidence="1">Nucleolar protein 9</fullName>
    </recommendedName>
    <alternativeName>
        <fullName evidence="3 4">Pumilio domain-containing protein NOP9</fullName>
    </alternativeName>
</protein>
<dbReference type="GO" id="GO:0005730">
    <property type="term" value="C:nucleolus"/>
    <property type="evidence" value="ECO:0007669"/>
    <property type="project" value="TreeGrafter"/>
</dbReference>
<dbReference type="GeneID" id="37016903"/>
<dbReference type="GO" id="GO:0000472">
    <property type="term" value="P:endonucleolytic cleavage to generate mature 5'-end of SSU-rRNA from (SSU-rRNA, 5.8S rRNA, LSU-rRNA)"/>
    <property type="evidence" value="ECO:0007669"/>
    <property type="project" value="TreeGrafter"/>
</dbReference>
<evidence type="ECO:0000256" key="3">
    <source>
        <dbReference type="ARBA" id="ARBA00030932"/>
    </source>
</evidence>
<proteinExistence type="predicted"/>
<feature type="compositionally biased region" description="Basic residues" evidence="5">
    <location>
        <begin position="858"/>
        <end position="870"/>
    </location>
</feature>
<dbReference type="InterPro" id="IPR011989">
    <property type="entry name" value="ARM-like"/>
</dbReference>
<feature type="region of interest" description="Disordered" evidence="5">
    <location>
        <begin position="830"/>
        <end position="885"/>
    </location>
</feature>
<dbReference type="PANTHER" id="PTHR13102">
    <property type="entry name" value="NUCLEOLAR PROTEIN 9"/>
    <property type="match status" value="1"/>
</dbReference>
<evidence type="ECO:0000256" key="1">
    <source>
        <dbReference type="ARBA" id="ARBA00016427"/>
    </source>
</evidence>
<organism evidence="6 7">
    <name type="scientific">Pseudomicrostroma glucosiphilum</name>
    <dbReference type="NCBI Taxonomy" id="1684307"/>
    <lineage>
        <taxon>Eukaryota</taxon>
        <taxon>Fungi</taxon>
        <taxon>Dikarya</taxon>
        <taxon>Basidiomycota</taxon>
        <taxon>Ustilaginomycotina</taxon>
        <taxon>Exobasidiomycetes</taxon>
        <taxon>Microstromatales</taxon>
        <taxon>Microstromatales incertae sedis</taxon>
        <taxon>Pseudomicrostroma</taxon>
    </lineage>
</organism>
<feature type="compositionally biased region" description="Low complexity" evidence="5">
    <location>
        <begin position="319"/>
        <end position="337"/>
    </location>
</feature>